<dbReference type="Proteomes" id="UP000232722">
    <property type="component" value="Unassembled WGS sequence"/>
</dbReference>
<organism evidence="1 2">
    <name type="scientific">Rhizophagus irregularis</name>
    <dbReference type="NCBI Taxonomy" id="588596"/>
    <lineage>
        <taxon>Eukaryota</taxon>
        <taxon>Fungi</taxon>
        <taxon>Fungi incertae sedis</taxon>
        <taxon>Mucoromycota</taxon>
        <taxon>Glomeromycotina</taxon>
        <taxon>Glomeromycetes</taxon>
        <taxon>Glomerales</taxon>
        <taxon>Glomeraceae</taxon>
        <taxon>Rhizophagus</taxon>
    </lineage>
</organism>
<dbReference type="EMBL" id="LLXJ01001789">
    <property type="protein sequence ID" value="PKC00754.1"/>
    <property type="molecule type" value="Genomic_DNA"/>
</dbReference>
<gene>
    <name evidence="1" type="ORF">RhiirA5_427734</name>
</gene>
<reference evidence="1 2" key="1">
    <citation type="submission" date="2016-04" db="EMBL/GenBank/DDBJ databases">
        <title>Genome analyses suggest a sexual origin of heterokaryosis in a supposedly ancient asexual fungus.</title>
        <authorList>
            <person name="Ropars J."/>
            <person name="Sedzielewska K."/>
            <person name="Noel J."/>
            <person name="Charron P."/>
            <person name="Farinelli L."/>
            <person name="Marton T."/>
            <person name="Kruger M."/>
            <person name="Pelin A."/>
            <person name="Brachmann A."/>
            <person name="Corradi N."/>
        </authorList>
    </citation>
    <scope>NUCLEOTIDE SEQUENCE [LARGE SCALE GENOMIC DNA]</scope>
    <source>
        <strain evidence="1 2">A5</strain>
    </source>
</reference>
<dbReference type="AlphaFoldDB" id="A0A2N0P1P9"/>
<sequence>MPLPWKYIICRYGKVIKLDCRYDETFLNIHVNGKGCLAKQGVHSAEEWKSDDDKKMDDDDLFNVDEISDVENDCEDEILSDDNMG</sequence>
<dbReference type="VEuPathDB" id="FungiDB:FUN_019795"/>
<accession>A0A2N0P1P9</accession>
<proteinExistence type="predicted"/>
<evidence type="ECO:0000313" key="1">
    <source>
        <dbReference type="EMBL" id="PKC00754.1"/>
    </source>
</evidence>
<name>A0A2N0P1P9_9GLOM</name>
<protein>
    <submittedName>
        <fullName evidence="1">Uncharacterized protein</fullName>
    </submittedName>
</protein>
<comment type="caution">
    <text evidence="1">The sequence shown here is derived from an EMBL/GenBank/DDBJ whole genome shotgun (WGS) entry which is preliminary data.</text>
</comment>
<evidence type="ECO:0000313" key="2">
    <source>
        <dbReference type="Proteomes" id="UP000232722"/>
    </source>
</evidence>
<reference evidence="1 2" key="2">
    <citation type="submission" date="2017-09" db="EMBL/GenBank/DDBJ databases">
        <title>Extensive intraspecific genome diversity in a model arbuscular mycorrhizal fungus.</title>
        <authorList>
            <person name="Chen E.C."/>
            <person name="Morin E."/>
            <person name="Beaudet D."/>
            <person name="Noel J."/>
            <person name="Ndikumana S."/>
            <person name="Charron P."/>
            <person name="St-Onge C."/>
            <person name="Giorgi J."/>
            <person name="Grigoriev I.V."/>
            <person name="Roux C."/>
            <person name="Martin F.M."/>
            <person name="Corradi N."/>
        </authorList>
    </citation>
    <scope>NUCLEOTIDE SEQUENCE [LARGE SCALE GENOMIC DNA]</scope>
    <source>
        <strain evidence="1 2">A5</strain>
    </source>
</reference>